<keyword evidence="3" id="KW-1003">Cell membrane</keyword>
<dbReference type="PANTHER" id="PTHR23517">
    <property type="entry name" value="RESISTANCE PROTEIN MDTM, PUTATIVE-RELATED-RELATED"/>
    <property type="match status" value="1"/>
</dbReference>
<evidence type="ECO:0000256" key="4">
    <source>
        <dbReference type="ARBA" id="ARBA00022692"/>
    </source>
</evidence>
<feature type="domain" description="Major facilitator superfamily (MFS) profile" evidence="8">
    <location>
        <begin position="1"/>
        <end position="404"/>
    </location>
</feature>
<dbReference type="EMBL" id="VITV01000017">
    <property type="protein sequence ID" value="TWB65958.1"/>
    <property type="molecule type" value="Genomic_DNA"/>
</dbReference>
<dbReference type="RefSeq" id="WP_145613754.1">
    <property type="nucleotide sequence ID" value="NZ_VITV01000017.1"/>
</dbReference>
<dbReference type="GO" id="GO:0005886">
    <property type="term" value="C:plasma membrane"/>
    <property type="evidence" value="ECO:0007669"/>
    <property type="project" value="UniProtKB-SubCell"/>
</dbReference>
<dbReference type="InterPro" id="IPR020846">
    <property type="entry name" value="MFS_dom"/>
</dbReference>
<keyword evidence="6 7" id="KW-0472">Membrane</keyword>
<feature type="transmembrane region" description="Helical" evidence="7">
    <location>
        <begin position="45"/>
        <end position="64"/>
    </location>
</feature>
<sequence>MHFALSSKAGFRVAAGVVAHTLWTSAAPAMVYPLYAGRWHLTPSVTTGIFAVYPVTVVAVLVLFGNLSDQVGRRLAMLYGVAASAAGVLLFALANNVVMLLAGRALMGIGVGLSAGPSAAALVDFAEDGAGVVKAGAATLASQAAGLAAALLVGGALVQYAPAPMRLSFWLLFALLLMLLAGIFLLPRQASNPGSVSGWRPALPRVPPGLRKPFGFAAFTVMTAYFHGVLIASLGSQVARDLVRSDNALVNGAALALFAITLGVVGLLARRLRPDIAIAMGAVASLAGMAFLAFAVLAHSLTSFLAATVASGMGYAWMVYGGLAMINAVASQAVRGGMTSAVFLLAYLFTGLAALGLGHLATIATLGLAILTGAGLMAGLCVVVVVLTVLPRRMSPGRPNIPLS</sequence>
<dbReference type="Proteomes" id="UP000320516">
    <property type="component" value="Unassembled WGS sequence"/>
</dbReference>
<feature type="transmembrane region" description="Helical" evidence="7">
    <location>
        <begin position="167"/>
        <end position="186"/>
    </location>
</feature>
<comment type="subcellular location">
    <subcellularLocation>
        <location evidence="1">Cell membrane</location>
        <topology evidence="1">Multi-pass membrane protein</topology>
    </subcellularLocation>
</comment>
<evidence type="ECO:0000256" key="1">
    <source>
        <dbReference type="ARBA" id="ARBA00004651"/>
    </source>
</evidence>
<reference evidence="9 10" key="1">
    <citation type="submission" date="2019-06" db="EMBL/GenBank/DDBJ databases">
        <title>Genomic Encyclopedia of Type Strains, Phase IV (KMG-V): Genome sequencing to study the core and pangenomes of soil and plant-associated prokaryotes.</title>
        <authorList>
            <person name="Whitman W."/>
        </authorList>
    </citation>
    <scope>NUCLEOTIDE SEQUENCE [LARGE SCALE GENOMIC DNA]</scope>
    <source>
        <strain evidence="9 10">BR 12005</strain>
    </source>
</reference>
<dbReference type="GO" id="GO:0022857">
    <property type="term" value="F:transmembrane transporter activity"/>
    <property type="evidence" value="ECO:0007669"/>
    <property type="project" value="InterPro"/>
</dbReference>
<feature type="transmembrane region" description="Helical" evidence="7">
    <location>
        <begin position="276"/>
        <end position="298"/>
    </location>
</feature>
<dbReference type="InterPro" id="IPR036259">
    <property type="entry name" value="MFS_trans_sf"/>
</dbReference>
<dbReference type="PANTHER" id="PTHR23517:SF13">
    <property type="entry name" value="MAJOR FACILITATOR SUPERFAMILY MFS_1"/>
    <property type="match status" value="1"/>
</dbReference>
<feature type="transmembrane region" description="Helical" evidence="7">
    <location>
        <begin position="248"/>
        <end position="269"/>
    </location>
</feature>
<feature type="transmembrane region" description="Helical" evidence="7">
    <location>
        <begin position="76"/>
        <end position="94"/>
    </location>
</feature>
<evidence type="ECO:0000256" key="6">
    <source>
        <dbReference type="ARBA" id="ARBA00023136"/>
    </source>
</evidence>
<dbReference type="SUPFAM" id="SSF103473">
    <property type="entry name" value="MFS general substrate transporter"/>
    <property type="match status" value="1"/>
</dbReference>
<evidence type="ECO:0000256" key="5">
    <source>
        <dbReference type="ARBA" id="ARBA00022989"/>
    </source>
</evidence>
<gene>
    <name evidence="9" type="ORF">FBZ87_11753</name>
</gene>
<evidence type="ECO:0000256" key="3">
    <source>
        <dbReference type="ARBA" id="ARBA00022475"/>
    </source>
</evidence>
<evidence type="ECO:0000313" key="9">
    <source>
        <dbReference type="EMBL" id="TWB65958.1"/>
    </source>
</evidence>
<keyword evidence="4 7" id="KW-0812">Transmembrane</keyword>
<dbReference type="Gene3D" id="1.20.1250.20">
    <property type="entry name" value="MFS general substrate transporter like domains"/>
    <property type="match status" value="1"/>
</dbReference>
<dbReference type="Pfam" id="PF07690">
    <property type="entry name" value="MFS_1"/>
    <property type="match status" value="1"/>
</dbReference>
<comment type="caution">
    <text evidence="9">The sequence shown here is derived from an EMBL/GenBank/DDBJ whole genome shotgun (WGS) entry which is preliminary data.</text>
</comment>
<evidence type="ECO:0000259" key="8">
    <source>
        <dbReference type="PROSITE" id="PS50850"/>
    </source>
</evidence>
<feature type="transmembrane region" description="Helical" evidence="7">
    <location>
        <begin position="341"/>
        <end position="360"/>
    </location>
</feature>
<dbReference type="PROSITE" id="PS50850">
    <property type="entry name" value="MFS"/>
    <property type="match status" value="1"/>
</dbReference>
<evidence type="ECO:0000256" key="2">
    <source>
        <dbReference type="ARBA" id="ARBA00022448"/>
    </source>
</evidence>
<keyword evidence="5 7" id="KW-1133">Transmembrane helix</keyword>
<dbReference type="AlphaFoldDB" id="A0A560J3Z0"/>
<name>A0A560J3Z0_9PROT</name>
<evidence type="ECO:0000256" key="7">
    <source>
        <dbReference type="SAM" id="Phobius"/>
    </source>
</evidence>
<proteinExistence type="predicted"/>
<keyword evidence="2" id="KW-0813">Transport</keyword>
<feature type="transmembrane region" description="Helical" evidence="7">
    <location>
        <begin position="214"/>
        <end position="236"/>
    </location>
</feature>
<feature type="transmembrane region" description="Helical" evidence="7">
    <location>
        <begin position="138"/>
        <end position="161"/>
    </location>
</feature>
<feature type="transmembrane region" description="Helical" evidence="7">
    <location>
        <begin position="366"/>
        <end position="390"/>
    </location>
</feature>
<protein>
    <submittedName>
        <fullName evidence="9">MFS transporter</fullName>
    </submittedName>
</protein>
<feature type="transmembrane region" description="Helical" evidence="7">
    <location>
        <begin position="304"/>
        <end position="329"/>
    </location>
</feature>
<evidence type="ECO:0000313" key="10">
    <source>
        <dbReference type="Proteomes" id="UP000320516"/>
    </source>
</evidence>
<accession>A0A560J3Z0</accession>
<dbReference type="InterPro" id="IPR050171">
    <property type="entry name" value="MFS_Transporters"/>
</dbReference>
<organism evidence="9 10">
    <name type="scientific">Nitrospirillum amazonense</name>
    <dbReference type="NCBI Taxonomy" id="28077"/>
    <lineage>
        <taxon>Bacteria</taxon>
        <taxon>Pseudomonadati</taxon>
        <taxon>Pseudomonadota</taxon>
        <taxon>Alphaproteobacteria</taxon>
        <taxon>Rhodospirillales</taxon>
        <taxon>Azospirillaceae</taxon>
        <taxon>Nitrospirillum</taxon>
    </lineage>
</organism>
<dbReference type="InterPro" id="IPR011701">
    <property type="entry name" value="MFS"/>
</dbReference>